<keyword evidence="2" id="KW-0723">Serine/threonine-protein kinase</keyword>
<comment type="caution">
    <text evidence="12">The sequence shown here is derived from an EMBL/GenBank/DDBJ whole genome shotgun (WGS) entry which is preliminary data.</text>
</comment>
<evidence type="ECO:0000256" key="6">
    <source>
        <dbReference type="ARBA" id="ARBA00022840"/>
    </source>
</evidence>
<keyword evidence="3" id="KW-0808">Transferase</keyword>
<feature type="coiled-coil region" evidence="9">
    <location>
        <begin position="320"/>
        <end position="352"/>
    </location>
</feature>
<dbReference type="GO" id="GO:0030490">
    <property type="term" value="P:maturation of SSU-rRNA"/>
    <property type="evidence" value="ECO:0007669"/>
    <property type="project" value="TreeGrafter"/>
</dbReference>
<keyword evidence="4" id="KW-0547">Nucleotide-binding</keyword>
<comment type="catalytic activity">
    <reaction evidence="8">
        <text>L-seryl-[protein] + ATP = O-phospho-L-seryl-[protein] + ADP + H(+)</text>
        <dbReference type="Rhea" id="RHEA:17989"/>
        <dbReference type="Rhea" id="RHEA-COMP:9863"/>
        <dbReference type="Rhea" id="RHEA-COMP:11604"/>
        <dbReference type="ChEBI" id="CHEBI:15378"/>
        <dbReference type="ChEBI" id="CHEBI:29999"/>
        <dbReference type="ChEBI" id="CHEBI:30616"/>
        <dbReference type="ChEBI" id="CHEBI:83421"/>
        <dbReference type="ChEBI" id="CHEBI:456216"/>
        <dbReference type="EC" id="2.7.11.1"/>
    </reaction>
</comment>
<gene>
    <name evidence="12" type="ORF">TrRE_jg10998</name>
</gene>
<dbReference type="InterPro" id="IPR016024">
    <property type="entry name" value="ARM-type_fold"/>
</dbReference>
<evidence type="ECO:0000256" key="5">
    <source>
        <dbReference type="ARBA" id="ARBA00022777"/>
    </source>
</evidence>
<dbReference type="InterPro" id="IPR011989">
    <property type="entry name" value="ARM-like"/>
</dbReference>
<reference evidence="12" key="1">
    <citation type="submission" date="2022-07" db="EMBL/GenBank/DDBJ databases">
        <title>Genome analysis of Parmales, a sister group of diatoms, reveals the evolutionary specialization of diatoms from phago-mixotrophs to photoautotrophs.</title>
        <authorList>
            <person name="Ban H."/>
            <person name="Sato S."/>
            <person name="Yoshikawa S."/>
            <person name="Kazumasa Y."/>
            <person name="Nakamura Y."/>
            <person name="Ichinomiya M."/>
            <person name="Saitoh K."/>
            <person name="Sato N."/>
            <person name="Blanc-Mathieu R."/>
            <person name="Endo H."/>
            <person name="Kuwata A."/>
            <person name="Ogata H."/>
        </authorList>
    </citation>
    <scope>NUCLEOTIDE SEQUENCE</scope>
</reference>
<sequence>KELAARLAKHGLVHCDLNEFNLMVDLSGIQHELNPGEVVGGHYVRDSGVQKKGEGALSSNDIMAAEVDGTGEKILEEERVKPKQLLPDGTPRPKVTLIDFPQMISTAHRNAKEMYERDVECLCVFFTRKLGWGTEEDVGRELRDGWRRGRKKEPGFVLRFLDHTDNFYKSIASDILSQTAKKIEKKNRRDAFRSSVMDGEYLPPHATVDIRHETKYHLHYMTSWIEERTNLTAKMESLPITQKAETEVFVKKQKADMSSARSALEVDISKRRKVETKKKEDDTTKTRERELESKKASFTEDSPMPSSFSSDFFAETSKLIKEMKDEIKKSYVKIAEDEAKALDVKMTKAQAQEMALHEKNQQEQKNILHHSSNTLSAAQPSRLSNPTLRHPNIFNPPPLYHTLVLPETKKSIAFFRWSDFFNTTVEMDEYNYLADKIILYFEDDKAAMMNFALASSTTLEVYKFYKARQFHSTNIQTLRRCQLARREMALRRLLDKNARLLERVTRGMLGRMRFNAMRHELQVNEALKSKLGADASVVKAFMSSTTTVEATIAAAEALNAMNVTNGKNGTSLLFETNAAFLVVKKMLANLKLENVISKTKSGKSEWATLTNLIGNLAINDASRRLIIKGGAGQSLLDMMRRGDSGVREEVTIAMNKLSSDPTIKDYFVFKLHCLTLLNTMLLTSTETFNAITTAPHQLIVIELLHKILSHNSTVKDERGECVSTRYKHAMGRNGLVPQLMKTLQNTTKSFTTPSDPNHPSRHKLLEKGCKVLWKLTEIEENYRRTMNEMTPETLAIMLTSKWKLANRLSLILAATTVKTKQGKVLLKKFNIPVLIASHMQSHSASVRSAAKVAVEAFSTKPKVRDLKDLRWKLKMRPKTFVSRVEEEDKIPENMGKEVSDGILLLKTPEGLNLVHKGDRISNTDRYLMPLNLVPPPARELRMESALNPSGMPWSDVDVTKWKG</sequence>
<dbReference type="Gene3D" id="1.25.10.10">
    <property type="entry name" value="Leucine-rich Repeat Variant"/>
    <property type="match status" value="1"/>
</dbReference>
<dbReference type="Pfam" id="PF01163">
    <property type="entry name" value="RIO1"/>
    <property type="match status" value="1"/>
</dbReference>
<dbReference type="PANTHER" id="PTHR45852:SF1">
    <property type="entry name" value="SERINE_THREONINE-PROTEIN KINASE RIO2"/>
    <property type="match status" value="1"/>
</dbReference>
<evidence type="ECO:0000256" key="8">
    <source>
        <dbReference type="ARBA" id="ARBA00048679"/>
    </source>
</evidence>
<dbReference type="Gene3D" id="1.10.510.10">
    <property type="entry name" value="Transferase(Phosphotransferase) domain 1"/>
    <property type="match status" value="1"/>
</dbReference>
<keyword evidence="5" id="KW-0418">Kinase</keyword>
<evidence type="ECO:0000256" key="2">
    <source>
        <dbReference type="ARBA" id="ARBA00022527"/>
    </source>
</evidence>
<dbReference type="GO" id="GO:0005829">
    <property type="term" value="C:cytosol"/>
    <property type="evidence" value="ECO:0007669"/>
    <property type="project" value="TreeGrafter"/>
</dbReference>
<evidence type="ECO:0000256" key="4">
    <source>
        <dbReference type="ARBA" id="ARBA00022741"/>
    </source>
</evidence>
<dbReference type="PANTHER" id="PTHR45852">
    <property type="entry name" value="SER/THR-PROTEIN KINASE RIO2"/>
    <property type="match status" value="1"/>
</dbReference>
<evidence type="ECO:0000256" key="1">
    <source>
        <dbReference type="ARBA" id="ARBA00012513"/>
    </source>
</evidence>
<dbReference type="GO" id="GO:0030688">
    <property type="term" value="C:preribosome, small subunit precursor"/>
    <property type="evidence" value="ECO:0007669"/>
    <property type="project" value="TreeGrafter"/>
</dbReference>
<comment type="catalytic activity">
    <reaction evidence="7">
        <text>L-threonyl-[protein] + ATP = O-phospho-L-threonyl-[protein] + ADP + H(+)</text>
        <dbReference type="Rhea" id="RHEA:46608"/>
        <dbReference type="Rhea" id="RHEA-COMP:11060"/>
        <dbReference type="Rhea" id="RHEA-COMP:11605"/>
        <dbReference type="ChEBI" id="CHEBI:15378"/>
        <dbReference type="ChEBI" id="CHEBI:30013"/>
        <dbReference type="ChEBI" id="CHEBI:30616"/>
        <dbReference type="ChEBI" id="CHEBI:61977"/>
        <dbReference type="ChEBI" id="CHEBI:456216"/>
        <dbReference type="EC" id="2.7.11.1"/>
    </reaction>
</comment>
<dbReference type="GO" id="GO:0004674">
    <property type="term" value="F:protein serine/threonine kinase activity"/>
    <property type="evidence" value="ECO:0007669"/>
    <property type="project" value="UniProtKB-KW"/>
</dbReference>
<evidence type="ECO:0000313" key="13">
    <source>
        <dbReference type="Proteomes" id="UP001165082"/>
    </source>
</evidence>
<dbReference type="EC" id="2.7.11.1" evidence="1"/>
<dbReference type="EMBL" id="BRXZ01001229">
    <property type="protein sequence ID" value="GMH65923.1"/>
    <property type="molecule type" value="Genomic_DNA"/>
</dbReference>
<evidence type="ECO:0000256" key="10">
    <source>
        <dbReference type="SAM" id="MobiDB-lite"/>
    </source>
</evidence>
<name>A0A9W7E7W8_9STRA</name>
<protein>
    <recommendedName>
        <fullName evidence="1">non-specific serine/threonine protein kinase</fullName>
        <ecNumber evidence="1">2.7.11.1</ecNumber>
    </recommendedName>
</protein>
<evidence type="ECO:0000313" key="12">
    <source>
        <dbReference type="EMBL" id="GMH65923.1"/>
    </source>
</evidence>
<evidence type="ECO:0000256" key="7">
    <source>
        <dbReference type="ARBA" id="ARBA00047899"/>
    </source>
</evidence>
<keyword evidence="13" id="KW-1185">Reference proteome</keyword>
<feature type="region of interest" description="Disordered" evidence="10">
    <location>
        <begin position="273"/>
        <end position="307"/>
    </location>
</feature>
<keyword evidence="9" id="KW-0175">Coiled coil</keyword>
<dbReference type="GO" id="GO:0005634">
    <property type="term" value="C:nucleus"/>
    <property type="evidence" value="ECO:0007669"/>
    <property type="project" value="TreeGrafter"/>
</dbReference>
<organism evidence="12 13">
    <name type="scientific">Triparma retinervis</name>
    <dbReference type="NCBI Taxonomy" id="2557542"/>
    <lineage>
        <taxon>Eukaryota</taxon>
        <taxon>Sar</taxon>
        <taxon>Stramenopiles</taxon>
        <taxon>Ochrophyta</taxon>
        <taxon>Bolidophyceae</taxon>
        <taxon>Parmales</taxon>
        <taxon>Triparmaceae</taxon>
        <taxon>Triparma</taxon>
    </lineage>
</organism>
<feature type="non-terminal residue" evidence="12">
    <location>
        <position position="1"/>
    </location>
</feature>
<proteinExistence type="predicted"/>
<feature type="compositionally biased region" description="Basic and acidic residues" evidence="10">
    <location>
        <begin position="277"/>
        <end position="298"/>
    </location>
</feature>
<feature type="domain" description="RIO-type" evidence="11">
    <location>
        <begin position="94"/>
        <end position="131"/>
    </location>
</feature>
<keyword evidence="6" id="KW-0067">ATP-binding</keyword>
<dbReference type="GO" id="GO:0005524">
    <property type="term" value="F:ATP binding"/>
    <property type="evidence" value="ECO:0007669"/>
    <property type="project" value="UniProtKB-KW"/>
</dbReference>
<evidence type="ECO:0000256" key="3">
    <source>
        <dbReference type="ARBA" id="ARBA00022679"/>
    </source>
</evidence>
<dbReference type="InterPro" id="IPR018934">
    <property type="entry name" value="RIO_dom"/>
</dbReference>
<dbReference type="OrthoDB" id="195328at2759"/>
<evidence type="ECO:0000256" key="9">
    <source>
        <dbReference type="SAM" id="Coils"/>
    </source>
</evidence>
<dbReference type="SUPFAM" id="SSF48371">
    <property type="entry name" value="ARM repeat"/>
    <property type="match status" value="1"/>
</dbReference>
<dbReference type="Proteomes" id="UP001165082">
    <property type="component" value="Unassembled WGS sequence"/>
</dbReference>
<dbReference type="AlphaFoldDB" id="A0A9W7E7W8"/>
<accession>A0A9W7E7W8</accession>
<evidence type="ECO:0000259" key="11">
    <source>
        <dbReference type="Pfam" id="PF01163"/>
    </source>
</evidence>